<comment type="caution">
    <text evidence="2">The sequence shown here is derived from an EMBL/GenBank/DDBJ whole genome shotgun (WGS) entry which is preliminary data.</text>
</comment>
<feature type="transmembrane region" description="Helical" evidence="1">
    <location>
        <begin position="78"/>
        <end position="98"/>
    </location>
</feature>
<name>A0A246BTJ4_9DEIO</name>
<evidence type="ECO:0000313" key="2">
    <source>
        <dbReference type="EMBL" id="OWL98973.1"/>
    </source>
</evidence>
<reference evidence="2 3" key="1">
    <citation type="submission" date="2017-05" db="EMBL/GenBank/DDBJ databases">
        <title>De novo genome assembly of Deniococcus indicus strain DR1.</title>
        <authorList>
            <person name="Chauhan D."/>
            <person name="Yennamalli R.M."/>
            <person name="Priyadarshini R."/>
        </authorList>
    </citation>
    <scope>NUCLEOTIDE SEQUENCE [LARGE SCALE GENOMIC DNA]</scope>
    <source>
        <strain evidence="2 3">DR1</strain>
    </source>
</reference>
<feature type="transmembrane region" description="Helical" evidence="1">
    <location>
        <begin position="54"/>
        <end position="72"/>
    </location>
</feature>
<dbReference type="AlphaFoldDB" id="A0A246BTJ4"/>
<organism evidence="2 3">
    <name type="scientific">Deinococcus indicus</name>
    <dbReference type="NCBI Taxonomy" id="223556"/>
    <lineage>
        <taxon>Bacteria</taxon>
        <taxon>Thermotogati</taxon>
        <taxon>Deinococcota</taxon>
        <taxon>Deinococci</taxon>
        <taxon>Deinococcales</taxon>
        <taxon>Deinococcaceae</taxon>
        <taxon>Deinococcus</taxon>
    </lineage>
</organism>
<sequence length="107" mass="11459">MTVVLDLLIALYIAAVDLNRWIIGPPVILASVTVVMTGVSVITARRLRHHPAPGIRWGSLALAAALLLQLPARTADPSAFGRVVGAVAVTWLLLALAIRWRKGDPHD</sequence>
<feature type="transmembrane region" description="Helical" evidence="1">
    <location>
        <begin position="20"/>
        <end position="42"/>
    </location>
</feature>
<keyword evidence="1" id="KW-0472">Membrane</keyword>
<dbReference type="Proteomes" id="UP000197208">
    <property type="component" value="Unassembled WGS sequence"/>
</dbReference>
<keyword evidence="1" id="KW-1133">Transmembrane helix</keyword>
<accession>A0A246BTJ4</accession>
<keyword evidence="3" id="KW-1185">Reference proteome</keyword>
<evidence type="ECO:0008006" key="4">
    <source>
        <dbReference type="Google" id="ProtNLM"/>
    </source>
</evidence>
<proteinExistence type="predicted"/>
<evidence type="ECO:0000256" key="1">
    <source>
        <dbReference type="SAM" id="Phobius"/>
    </source>
</evidence>
<keyword evidence="1" id="KW-0812">Transmembrane</keyword>
<gene>
    <name evidence="2" type="ORF">CBQ26_00505</name>
</gene>
<protein>
    <recommendedName>
        <fullName evidence="4">DUF3054 domain-containing protein</fullName>
    </recommendedName>
</protein>
<evidence type="ECO:0000313" key="3">
    <source>
        <dbReference type="Proteomes" id="UP000197208"/>
    </source>
</evidence>
<dbReference type="EMBL" id="NHMK01000003">
    <property type="protein sequence ID" value="OWL98973.1"/>
    <property type="molecule type" value="Genomic_DNA"/>
</dbReference>